<sequence>MPTLQNDHLRLTLKPIGAEMTSLYHLAQEKEYLWQADPEVWARHAPVLFPIVGKLKGNQYQVDEQTYTLPQHGFARDLPFELIKQSPQQALFRLESDSTTREKYPFEFRLDIGYALRGSAVRVSYTVANQGDETMYFSIGAHPGFAICLFPDEQLDDYYLEFDHAERAARALLEGGLFNSATRPVLTGTPTLPLDAHSFDEDAIVFKQLKSQKVSLKSRKSDYRVKVCYAGFPYLGIWSKAGAPFVCIEPWYGLADATDATGQLSAKEGILSLGSGKTFQCHFDIYVGPSVK</sequence>
<dbReference type="EMBL" id="FNFO01000003">
    <property type="protein sequence ID" value="SDK69657.1"/>
    <property type="molecule type" value="Genomic_DNA"/>
</dbReference>
<dbReference type="Gene3D" id="2.70.98.10">
    <property type="match status" value="1"/>
</dbReference>
<dbReference type="SUPFAM" id="SSF74650">
    <property type="entry name" value="Galactose mutarotase-like"/>
    <property type="match status" value="1"/>
</dbReference>
<dbReference type="GO" id="GO:0016853">
    <property type="term" value="F:isomerase activity"/>
    <property type="evidence" value="ECO:0007669"/>
    <property type="project" value="InterPro"/>
</dbReference>
<accession>A0A1G9E0L8</accession>
<dbReference type="Proteomes" id="UP000198510">
    <property type="component" value="Unassembled WGS sequence"/>
</dbReference>
<dbReference type="OrthoDB" id="9795355at2"/>
<evidence type="ECO:0000313" key="4">
    <source>
        <dbReference type="EMBL" id="SDK69657.1"/>
    </source>
</evidence>
<dbReference type="Pfam" id="PF01263">
    <property type="entry name" value="Aldose_epim"/>
    <property type="match status" value="1"/>
</dbReference>
<evidence type="ECO:0000313" key="5">
    <source>
        <dbReference type="Proteomes" id="UP000198510"/>
    </source>
</evidence>
<dbReference type="CDD" id="cd09024">
    <property type="entry name" value="Aldose_epim_lacX"/>
    <property type="match status" value="1"/>
</dbReference>
<gene>
    <name evidence="4" type="ORF">SAMN05421823_103311</name>
</gene>
<dbReference type="InterPro" id="IPR011013">
    <property type="entry name" value="Gal_mutarotase_sf_dom"/>
</dbReference>
<protein>
    <submittedName>
        <fullName evidence="4">Galactose mutarotase</fullName>
    </submittedName>
</protein>
<dbReference type="GO" id="GO:0005975">
    <property type="term" value="P:carbohydrate metabolic process"/>
    <property type="evidence" value="ECO:0007669"/>
    <property type="project" value="InterPro"/>
</dbReference>
<keyword evidence="5" id="KW-1185">Reference proteome</keyword>
<dbReference type="AlphaFoldDB" id="A0A1G9E0L8"/>
<dbReference type="InterPro" id="IPR008183">
    <property type="entry name" value="Aldose_1/G6P_1-epimerase"/>
</dbReference>
<evidence type="ECO:0000256" key="3">
    <source>
        <dbReference type="ARBA" id="ARBA00022837"/>
    </source>
</evidence>
<evidence type="ECO:0000256" key="2">
    <source>
        <dbReference type="ARBA" id="ARBA00011245"/>
    </source>
</evidence>
<name>A0A1G9E0L8_9BACT</name>
<comment type="subunit">
    <text evidence="2">Monomer.</text>
</comment>
<keyword evidence="3" id="KW-0106">Calcium</keyword>
<dbReference type="InterPro" id="IPR014718">
    <property type="entry name" value="GH-type_carb-bd"/>
</dbReference>
<proteinExistence type="predicted"/>
<organism evidence="4 5">
    <name type="scientific">Catalinimonas alkaloidigena</name>
    <dbReference type="NCBI Taxonomy" id="1075417"/>
    <lineage>
        <taxon>Bacteria</taxon>
        <taxon>Pseudomonadati</taxon>
        <taxon>Bacteroidota</taxon>
        <taxon>Cytophagia</taxon>
        <taxon>Cytophagales</taxon>
        <taxon>Catalimonadaceae</taxon>
        <taxon>Catalinimonas</taxon>
    </lineage>
</organism>
<dbReference type="InterPro" id="IPR037481">
    <property type="entry name" value="LacX"/>
</dbReference>
<dbReference type="RefSeq" id="WP_089681327.1">
    <property type="nucleotide sequence ID" value="NZ_FNFO01000003.1"/>
</dbReference>
<evidence type="ECO:0000256" key="1">
    <source>
        <dbReference type="ARBA" id="ARBA00001913"/>
    </source>
</evidence>
<comment type="cofactor">
    <cofactor evidence="1">
        <name>Ca(2+)</name>
        <dbReference type="ChEBI" id="CHEBI:29108"/>
    </cofactor>
</comment>
<reference evidence="4 5" key="1">
    <citation type="submission" date="2016-10" db="EMBL/GenBank/DDBJ databases">
        <authorList>
            <person name="de Groot N.N."/>
        </authorList>
    </citation>
    <scope>NUCLEOTIDE SEQUENCE [LARGE SCALE GENOMIC DNA]</scope>
    <source>
        <strain evidence="4 5">DSM 25186</strain>
    </source>
</reference>
<dbReference type="GO" id="GO:0030246">
    <property type="term" value="F:carbohydrate binding"/>
    <property type="evidence" value="ECO:0007669"/>
    <property type="project" value="InterPro"/>
</dbReference>
<dbReference type="STRING" id="1075417.SAMN05421823_103311"/>